<dbReference type="RefSeq" id="WP_185379476.1">
    <property type="nucleotide sequence ID" value="NZ_JAARNA010000001.1"/>
</dbReference>
<dbReference type="Pfam" id="PF00583">
    <property type="entry name" value="Acetyltransf_1"/>
    <property type="match status" value="1"/>
</dbReference>
<keyword evidence="1" id="KW-0808">Transferase</keyword>
<proteinExistence type="predicted"/>
<protein>
    <submittedName>
        <fullName evidence="1">GNAT family N-acetyltransferase</fullName>
    </submittedName>
</protein>
<dbReference type="EMBL" id="JAARUV010000001">
    <property type="protein sequence ID" value="MBC1778046.1"/>
    <property type="molecule type" value="Genomic_DNA"/>
</dbReference>
<sequence length="162" mass="19148">MEVRLDRVLKSEDYVLQNLIQFYHYEFSQYVPVLRVNAEGLFKKMGIANYWTNPEYHPFFIKVDGALAGFVMIRSNGEFSNVEQFFTLKYYAGQGVGRAAAKQVFELFPGKWRVLQVKNNYAAQAFWRKVISEYTGDRYFEKYDAKDDRSSVQEFHTDNRML</sequence>
<gene>
    <name evidence="1" type="ORF">HCA46_04275</name>
</gene>
<dbReference type="InterPro" id="IPR016181">
    <property type="entry name" value="Acyl_CoA_acyltransferase"/>
</dbReference>
<reference evidence="1 2" key="1">
    <citation type="submission" date="2020-03" db="EMBL/GenBank/DDBJ databases">
        <title>Soil Listeria distribution.</title>
        <authorList>
            <person name="Liao J."/>
            <person name="Wiedmann M."/>
        </authorList>
    </citation>
    <scope>NUCLEOTIDE SEQUENCE [LARGE SCALE GENOMIC DNA]</scope>
    <source>
        <strain evidence="1 2">FSL L7-1017</strain>
    </source>
</reference>
<accession>A0A7X1CHK2</accession>
<dbReference type="SUPFAM" id="SSF55729">
    <property type="entry name" value="Acyl-CoA N-acyltransferases (Nat)"/>
    <property type="match status" value="1"/>
</dbReference>
<dbReference type="InterPro" id="IPR000182">
    <property type="entry name" value="GNAT_dom"/>
</dbReference>
<dbReference type="PROSITE" id="PS51186">
    <property type="entry name" value="GNAT"/>
    <property type="match status" value="1"/>
</dbReference>
<dbReference type="Proteomes" id="UP000547643">
    <property type="component" value="Unassembled WGS sequence"/>
</dbReference>
<comment type="caution">
    <text evidence="1">The sequence shown here is derived from an EMBL/GenBank/DDBJ whole genome shotgun (WGS) entry which is preliminary data.</text>
</comment>
<organism evidence="1 2">
    <name type="scientific">Listeria booriae</name>
    <dbReference type="NCBI Taxonomy" id="1552123"/>
    <lineage>
        <taxon>Bacteria</taxon>
        <taxon>Bacillati</taxon>
        <taxon>Bacillota</taxon>
        <taxon>Bacilli</taxon>
        <taxon>Bacillales</taxon>
        <taxon>Listeriaceae</taxon>
        <taxon>Listeria</taxon>
    </lineage>
</organism>
<evidence type="ECO:0000313" key="2">
    <source>
        <dbReference type="Proteomes" id="UP000547643"/>
    </source>
</evidence>
<evidence type="ECO:0000313" key="1">
    <source>
        <dbReference type="EMBL" id="MBC1778046.1"/>
    </source>
</evidence>
<dbReference type="Gene3D" id="3.40.630.30">
    <property type="match status" value="1"/>
</dbReference>
<dbReference type="GO" id="GO:0016747">
    <property type="term" value="F:acyltransferase activity, transferring groups other than amino-acyl groups"/>
    <property type="evidence" value="ECO:0007669"/>
    <property type="project" value="InterPro"/>
</dbReference>
<name>A0A7X1CHK2_9LIST</name>
<dbReference type="AlphaFoldDB" id="A0A7X1CHK2"/>